<evidence type="ECO:0000313" key="20">
    <source>
        <dbReference type="Proteomes" id="UP000515152"/>
    </source>
</evidence>
<dbReference type="InterPro" id="IPR004127">
    <property type="entry name" value="Prefoldin_subunit_alpha"/>
</dbReference>
<comment type="similarity">
    <text evidence="14">Belongs to the RNA polymerase II subunit 5-mediating protein family.</text>
</comment>
<evidence type="ECO:0000256" key="6">
    <source>
        <dbReference type="ARBA" id="ARBA00022491"/>
    </source>
</evidence>
<dbReference type="OrthoDB" id="21413at2759"/>
<dbReference type="InterPro" id="IPR052255">
    <property type="entry name" value="RNA_pol_II_subunit5-mediator"/>
</dbReference>
<dbReference type="GO" id="GO:0005634">
    <property type="term" value="C:nucleus"/>
    <property type="evidence" value="ECO:0007669"/>
    <property type="project" value="UniProtKB-SubCell"/>
</dbReference>
<evidence type="ECO:0000256" key="19">
    <source>
        <dbReference type="SAM" id="MobiDB-lite"/>
    </source>
</evidence>
<dbReference type="GO" id="GO:0005739">
    <property type="term" value="C:mitochondrion"/>
    <property type="evidence" value="ECO:0007669"/>
    <property type="project" value="UniProtKB-SubCell"/>
</dbReference>
<keyword evidence="8" id="KW-0805">Transcription regulation</keyword>
<comment type="function">
    <text evidence="15">Plays a central role in maintaining S6K1 signaling and BAD phosphorylation under normal growth conditions thereby protecting cells from potential deleterious effects of sustained S6K1 signaling. The URI1-PPP1CC complex acts as a central component of a negative feedback mechanism that counteracts excessive S6K1 survival signaling to BAD in response to growth factors. Mediates inhibition of PPP1CC phosphatase activity in mitochondria. Coordinates the regulation of nutrient-sensitive gene expression availability in a mTOR-dependent manner. Seems to be a scaffolding protein able to assemble a prefoldin-like complex that contains PFDs and proteins with roles in transcription and ubiquitination.</text>
</comment>
<dbReference type="Pfam" id="PF02996">
    <property type="entry name" value="Prefoldin"/>
    <property type="match status" value="1"/>
</dbReference>
<dbReference type="FunFam" id="1.10.287.370:FF:000008">
    <property type="entry name" value="unconventional prefoldin RPB5 interactor 1"/>
    <property type="match status" value="1"/>
</dbReference>
<evidence type="ECO:0000256" key="9">
    <source>
        <dbReference type="ARBA" id="ARBA00023128"/>
    </source>
</evidence>
<evidence type="ECO:0000256" key="13">
    <source>
        <dbReference type="ARBA" id="ARBA00023273"/>
    </source>
</evidence>
<feature type="region of interest" description="Disordered" evidence="19">
    <location>
        <begin position="322"/>
        <end position="353"/>
    </location>
</feature>
<dbReference type="GO" id="GO:0004864">
    <property type="term" value="F:protein phosphatase inhibitor activity"/>
    <property type="evidence" value="ECO:0007669"/>
    <property type="project" value="UniProtKB-KW"/>
</dbReference>
<evidence type="ECO:0000256" key="14">
    <source>
        <dbReference type="ARBA" id="ARBA00038295"/>
    </source>
</evidence>
<feature type="compositionally biased region" description="Basic residues" evidence="19">
    <location>
        <begin position="160"/>
        <end position="170"/>
    </location>
</feature>
<proteinExistence type="inferred from homology"/>
<dbReference type="GeneID" id="105905160"/>
<evidence type="ECO:0000256" key="15">
    <source>
        <dbReference type="ARBA" id="ARBA00053952"/>
    </source>
</evidence>
<keyword evidence="5" id="KW-0963">Cytoplasm</keyword>
<dbReference type="SUPFAM" id="SSF46579">
    <property type="entry name" value="Prefoldin"/>
    <property type="match status" value="1"/>
</dbReference>
<dbReference type="InterPro" id="IPR009053">
    <property type="entry name" value="Prefoldin"/>
</dbReference>
<accession>A0A6P3W3Q4</accession>
<dbReference type="AlphaFoldDB" id="A0A6P3W3Q4"/>
<dbReference type="CDD" id="cd23159">
    <property type="entry name" value="Prefoldin_URI1"/>
    <property type="match status" value="1"/>
</dbReference>
<evidence type="ECO:0000256" key="12">
    <source>
        <dbReference type="ARBA" id="ARBA00023272"/>
    </source>
</evidence>
<feature type="region of interest" description="Disordered" evidence="19">
    <location>
        <begin position="479"/>
        <end position="503"/>
    </location>
</feature>
<dbReference type="PANTHER" id="PTHR15111:SF0">
    <property type="entry name" value="UNCONVENTIONAL PREFOLDIN RPB5 INTERACTOR 1"/>
    <property type="match status" value="1"/>
</dbReference>
<dbReference type="PANTHER" id="PTHR15111">
    <property type="entry name" value="RNA POLYMERASE II SUBUNIT 5-MEDIATING PROTEIN NNX3"/>
    <property type="match status" value="1"/>
</dbReference>
<evidence type="ECO:0000256" key="2">
    <source>
        <dbReference type="ARBA" id="ARBA00004173"/>
    </source>
</evidence>
<dbReference type="GO" id="GO:0000122">
    <property type="term" value="P:negative regulation of transcription by RNA polymerase II"/>
    <property type="evidence" value="ECO:0007669"/>
    <property type="project" value="TreeGrafter"/>
</dbReference>
<evidence type="ECO:0000256" key="3">
    <source>
        <dbReference type="ARBA" id="ARBA00004279"/>
    </source>
</evidence>
<feature type="region of interest" description="Disordered" evidence="19">
    <location>
        <begin position="160"/>
        <end position="203"/>
    </location>
</feature>
<dbReference type="GO" id="GO:0003714">
    <property type="term" value="F:transcription corepressor activity"/>
    <property type="evidence" value="ECO:0007669"/>
    <property type="project" value="TreeGrafter"/>
</dbReference>
<feature type="compositionally biased region" description="Low complexity" evidence="19">
    <location>
        <begin position="233"/>
        <end position="244"/>
    </location>
</feature>
<feature type="compositionally biased region" description="Acidic residues" evidence="19">
    <location>
        <begin position="284"/>
        <end position="295"/>
    </location>
</feature>
<sequence length="503" mass="56710">MAERITRNSDLALDVGRLRDEHKKVVKGCEVQIEHWQKVEHDYDSLQERLKTLPEQLSYDIMVPFGPLACMPGKLVHTNEVTVLLGDNWFAKCSAKQAQNIVEHRKKHVKHTLDDLHKTAKNFENRASFTNDLQKISGGKGDYVDIREVVVNEEALTKGKQRVAHKPHTKPKIEHVLNLEEEEELKNGGGAGGEDEGGDSGMGFLSEEELWARLDALETQEEHQDERDRTCDSTDTNGEDTSSSSEEEKEREGMGQTNGSTEDHMTLDTHSSRVNGVTHTHHEEEEEEEEEEEDPNALPTIYFSHTVELKKVRINTGKNTMLKFSERKEQKEQAKKKKKNGKANGHSLHEHHKITTPADIYRLFVDVVNGELIPRKSILKSRSRENSVCSDTSESSAADFEERRSALGRTLSHDDATHSDTSDCVTEEDSPPGIPLHPGSRFEAFSGTVVEKDPLPSSMPHLTFAQPALPTILERKSEELCTETPQEPPKRVSKFKAARLQQK</sequence>
<evidence type="ECO:0000256" key="1">
    <source>
        <dbReference type="ARBA" id="ARBA00004123"/>
    </source>
</evidence>
<dbReference type="GO" id="GO:0003682">
    <property type="term" value="F:chromatin binding"/>
    <property type="evidence" value="ECO:0007669"/>
    <property type="project" value="TreeGrafter"/>
</dbReference>
<keyword evidence="12" id="KW-0650">Protein phosphatase inhibitor</keyword>
<evidence type="ECO:0000313" key="21">
    <source>
        <dbReference type="RefSeq" id="XP_012688610.2"/>
    </source>
</evidence>
<evidence type="ECO:0000256" key="8">
    <source>
        <dbReference type="ARBA" id="ARBA00023015"/>
    </source>
</evidence>
<dbReference type="Proteomes" id="UP000515152">
    <property type="component" value="Chromosome 3"/>
</dbReference>
<dbReference type="CTD" id="8725"/>
<feature type="compositionally biased region" description="Basic and acidic residues" evidence="19">
    <location>
        <begin position="219"/>
        <end position="232"/>
    </location>
</feature>
<evidence type="ECO:0000256" key="5">
    <source>
        <dbReference type="ARBA" id="ARBA00022490"/>
    </source>
</evidence>
<keyword evidence="9" id="KW-0496">Mitochondrion</keyword>
<evidence type="ECO:0000256" key="7">
    <source>
        <dbReference type="ARBA" id="ARBA00022553"/>
    </source>
</evidence>
<keyword evidence="11" id="KW-0539">Nucleus</keyword>
<evidence type="ECO:0000256" key="11">
    <source>
        <dbReference type="ARBA" id="ARBA00023242"/>
    </source>
</evidence>
<keyword evidence="10" id="KW-0804">Transcription</keyword>
<gene>
    <name evidence="21" type="primary">uri1</name>
</gene>
<dbReference type="Gene3D" id="1.10.287.370">
    <property type="match status" value="1"/>
</dbReference>
<dbReference type="GO" id="GO:0030425">
    <property type="term" value="C:dendrite"/>
    <property type="evidence" value="ECO:0007669"/>
    <property type="project" value="UniProtKB-SubCell"/>
</dbReference>
<comment type="subcellular location">
    <subcellularLocation>
        <location evidence="3">Cell projection</location>
        <location evidence="3">Dendrite</location>
    </subcellularLocation>
    <subcellularLocation>
        <location evidence="4">Cytoplasm</location>
    </subcellularLocation>
    <subcellularLocation>
        <location evidence="2">Mitochondrion</location>
    </subcellularLocation>
    <subcellularLocation>
        <location evidence="1">Nucleus</location>
    </subcellularLocation>
</comment>
<feature type="region of interest" description="Disordered" evidence="19">
    <location>
        <begin position="219"/>
        <end position="301"/>
    </location>
</feature>
<feature type="compositionally biased region" description="Basic and acidic residues" evidence="19">
    <location>
        <begin position="324"/>
        <end position="333"/>
    </location>
</feature>
<evidence type="ECO:0000256" key="10">
    <source>
        <dbReference type="ARBA" id="ARBA00023163"/>
    </source>
</evidence>
<reference evidence="21" key="1">
    <citation type="submission" date="2025-08" db="UniProtKB">
        <authorList>
            <consortium name="RefSeq"/>
        </authorList>
    </citation>
    <scope>IDENTIFICATION</scope>
</reference>
<feature type="compositionally biased region" description="Basic residues" evidence="19">
    <location>
        <begin position="491"/>
        <end position="503"/>
    </location>
</feature>
<keyword evidence="7" id="KW-0597">Phosphoprotein</keyword>
<evidence type="ECO:0000256" key="4">
    <source>
        <dbReference type="ARBA" id="ARBA00004496"/>
    </source>
</evidence>
<name>A0A6P3W3Q4_CLUHA</name>
<evidence type="ECO:0000256" key="16">
    <source>
        <dbReference type="ARBA" id="ARBA00064379"/>
    </source>
</evidence>
<protein>
    <recommendedName>
        <fullName evidence="18">Protein phosphatase 1 regulatory subunit 19</fullName>
    </recommendedName>
    <alternativeName>
        <fullName evidence="17">RNA polymerase II subunit 5-mediating protein</fullName>
    </alternativeName>
</protein>
<dbReference type="RefSeq" id="XP_012688610.2">
    <property type="nucleotide sequence ID" value="XM_012833156.3"/>
</dbReference>
<keyword evidence="13" id="KW-0966">Cell projection</keyword>
<keyword evidence="20" id="KW-1185">Reference proteome</keyword>
<dbReference type="KEGG" id="char:105905160"/>
<organism evidence="20 21">
    <name type="scientific">Clupea harengus</name>
    <name type="common">Atlantic herring</name>
    <dbReference type="NCBI Taxonomy" id="7950"/>
    <lineage>
        <taxon>Eukaryota</taxon>
        <taxon>Metazoa</taxon>
        <taxon>Chordata</taxon>
        <taxon>Craniata</taxon>
        <taxon>Vertebrata</taxon>
        <taxon>Euteleostomi</taxon>
        <taxon>Actinopterygii</taxon>
        <taxon>Neopterygii</taxon>
        <taxon>Teleostei</taxon>
        <taxon>Clupei</taxon>
        <taxon>Clupeiformes</taxon>
        <taxon>Clupeoidei</taxon>
        <taxon>Clupeidae</taxon>
        <taxon>Clupea</taxon>
    </lineage>
</organism>
<feature type="region of interest" description="Disordered" evidence="19">
    <location>
        <begin position="381"/>
        <end position="441"/>
    </location>
</feature>
<feature type="compositionally biased region" description="Basic and acidic residues" evidence="19">
    <location>
        <begin position="261"/>
        <end position="271"/>
    </location>
</feature>
<feature type="compositionally biased region" description="Basic and acidic residues" evidence="19">
    <location>
        <begin position="400"/>
        <end position="421"/>
    </location>
</feature>
<comment type="subunit">
    <text evidence="16">Homodimer. Component of the PAQosome complex which is responsible for the biogenesis of several protein complexes and which consists of R2TP complex members RUVBL1, RUVBL2, RPAP3 and PIH1D1, URI complex members PFDN2, PFDN6, PDRG1, UXT and URI1 as well as ASDURF, POLR2E and DNAAF10/WDR92. Interacts with POLR2E/RPB5, RUVBL2 and RUVBL1. Interacts with PFDN2, PFDN4 and STAP1; the interactions are phosphorylation-dependent and occur in a growth-dependent manner in the mitochondrion. Interacts with UXT. Interacts with PPP1CC; the interaction is phosphorylation-dependent and occurs in a growth factor-dependent manner. Interacts (via the middle C-terminal region) with GTF2F1 and GTF2F2. Interacts with DMAP1. Interacts with TSC1 and TSC2. Interacts with PRPF8 and EFTUD2 in a ZNHIT2-dependent manner.</text>
</comment>
<feature type="compositionally biased region" description="Polar residues" evidence="19">
    <location>
        <begin position="386"/>
        <end position="396"/>
    </location>
</feature>
<evidence type="ECO:0000256" key="18">
    <source>
        <dbReference type="ARBA" id="ARBA00082683"/>
    </source>
</evidence>
<evidence type="ECO:0000256" key="17">
    <source>
        <dbReference type="ARBA" id="ARBA00078910"/>
    </source>
</evidence>
<keyword evidence="6" id="KW-0678">Repressor</keyword>